<dbReference type="AlphaFoldDB" id="A0A8S9RG62"/>
<comment type="caution">
    <text evidence="3">The sequence shown here is derived from an EMBL/GenBank/DDBJ whole genome shotgun (WGS) entry which is preliminary data.</text>
</comment>
<evidence type="ECO:0000313" key="4">
    <source>
        <dbReference type="Proteomes" id="UP000712600"/>
    </source>
</evidence>
<dbReference type="Proteomes" id="UP000712600">
    <property type="component" value="Unassembled WGS sequence"/>
</dbReference>
<dbReference type="EMBL" id="QGKX02000095">
    <property type="protein sequence ID" value="KAF3571477.1"/>
    <property type="molecule type" value="Genomic_DNA"/>
</dbReference>
<organism evidence="3 4">
    <name type="scientific">Brassica cretica</name>
    <name type="common">Mustard</name>
    <dbReference type="NCBI Taxonomy" id="69181"/>
    <lineage>
        <taxon>Eukaryota</taxon>
        <taxon>Viridiplantae</taxon>
        <taxon>Streptophyta</taxon>
        <taxon>Embryophyta</taxon>
        <taxon>Tracheophyta</taxon>
        <taxon>Spermatophyta</taxon>
        <taxon>Magnoliopsida</taxon>
        <taxon>eudicotyledons</taxon>
        <taxon>Gunneridae</taxon>
        <taxon>Pentapetalae</taxon>
        <taxon>rosids</taxon>
        <taxon>malvids</taxon>
        <taxon>Brassicales</taxon>
        <taxon>Brassicaceae</taxon>
        <taxon>Brassiceae</taxon>
        <taxon>Brassica</taxon>
    </lineage>
</organism>
<evidence type="ECO:0000256" key="2">
    <source>
        <dbReference type="SAM" id="MobiDB-lite"/>
    </source>
</evidence>
<feature type="coiled-coil region" evidence="1">
    <location>
        <begin position="338"/>
        <end position="407"/>
    </location>
</feature>
<protein>
    <submittedName>
        <fullName evidence="3">Uncharacterized protein</fullName>
    </submittedName>
</protein>
<proteinExistence type="predicted"/>
<sequence>MYKLSASSVPTAGDRARLKRRMDFPVSRSESSSEPGEGSDCDLMAPLPLSCAYAAPPLVGPSSSVGEDELREWRNRYSLPSSVVLRVPTPEERASSNIPGEIAVYEAFFNSGLRGMIPARIYLSFRIDEVLLAYHLAPLNGGEGRFHLRPRSGLLIMEELPKSDRNGLVFNKKWQERYAFMMFPGSSYRWNFIAGTHPAPAEGERVILRARQLLVDRRQEAAKVMSVKKGSSSRSASGNEVMITGSRRSTVVKLEPSPSLPGKRPKSGGVTTRSAQQSADMARSAGSLAAALSNLNLNVFPQDRTVLPIGDPSETVSQLYHLGERLSGENSLFLREEIEGLKRQLSGEKDQRAALELEIRDFKDKVKDLEKAAEASSADALATVQKNQELEEEIDALKATAKTFKFEMVMAVNRARVIARWELMREWLRKHSAHWDLVTALEKYKAVVQEESRNKGVPPPTFEDESAIPPVFEMDVDSSVKPRGSPT</sequence>
<gene>
    <name evidence="3" type="ORF">F2Q69_00059527</name>
</gene>
<evidence type="ECO:0000313" key="3">
    <source>
        <dbReference type="EMBL" id="KAF3571477.1"/>
    </source>
</evidence>
<feature type="region of interest" description="Disordered" evidence="2">
    <location>
        <begin position="1"/>
        <end position="40"/>
    </location>
</feature>
<feature type="compositionally biased region" description="Polar residues" evidence="2">
    <location>
        <begin position="269"/>
        <end position="279"/>
    </location>
</feature>
<feature type="compositionally biased region" description="Low complexity" evidence="2">
    <location>
        <begin position="225"/>
        <end position="238"/>
    </location>
</feature>
<reference evidence="3" key="1">
    <citation type="submission" date="2019-12" db="EMBL/GenBank/DDBJ databases">
        <title>Genome sequencing and annotation of Brassica cretica.</title>
        <authorList>
            <person name="Studholme D.J."/>
            <person name="Sarris P."/>
        </authorList>
    </citation>
    <scope>NUCLEOTIDE SEQUENCE</scope>
    <source>
        <strain evidence="3">PFS-109/04</strain>
        <tissue evidence="3">Leaf</tissue>
    </source>
</reference>
<accession>A0A8S9RG62</accession>
<keyword evidence="1" id="KW-0175">Coiled coil</keyword>
<evidence type="ECO:0000256" key="1">
    <source>
        <dbReference type="SAM" id="Coils"/>
    </source>
</evidence>
<name>A0A8S9RG62_BRACR</name>
<feature type="compositionally biased region" description="Low complexity" evidence="2">
    <location>
        <begin position="27"/>
        <end position="38"/>
    </location>
</feature>
<feature type="region of interest" description="Disordered" evidence="2">
    <location>
        <begin position="225"/>
        <end position="282"/>
    </location>
</feature>
<feature type="compositionally biased region" description="Polar residues" evidence="2">
    <location>
        <begin position="1"/>
        <end position="10"/>
    </location>
</feature>
<feature type="region of interest" description="Disordered" evidence="2">
    <location>
        <begin position="450"/>
        <end position="487"/>
    </location>
</feature>